<accession>A0ABD5NJM4</accession>
<feature type="compositionally biased region" description="Basic and acidic residues" evidence="1">
    <location>
        <begin position="86"/>
        <end position="95"/>
    </location>
</feature>
<dbReference type="Proteomes" id="UP001595846">
    <property type="component" value="Unassembled WGS sequence"/>
</dbReference>
<keyword evidence="2" id="KW-0649">Protein kinase inhibitor</keyword>
<feature type="region of interest" description="Disordered" evidence="1">
    <location>
        <begin position="86"/>
        <end position="117"/>
    </location>
</feature>
<dbReference type="InterPro" id="IPR036610">
    <property type="entry name" value="PEBP-like_sf"/>
</dbReference>
<proteinExistence type="predicted"/>
<dbReference type="RefSeq" id="WP_256531979.1">
    <property type="nucleotide sequence ID" value="NZ_CP101824.1"/>
</dbReference>
<dbReference type="GO" id="GO:0004860">
    <property type="term" value="F:protein kinase inhibitor activity"/>
    <property type="evidence" value="ECO:0007669"/>
    <property type="project" value="UniProtKB-KW"/>
</dbReference>
<evidence type="ECO:0000256" key="1">
    <source>
        <dbReference type="SAM" id="MobiDB-lite"/>
    </source>
</evidence>
<dbReference type="Pfam" id="PF01161">
    <property type="entry name" value="PBP"/>
    <property type="match status" value="1"/>
</dbReference>
<dbReference type="CDD" id="cd00865">
    <property type="entry name" value="PEBP_bact_arch"/>
    <property type="match status" value="1"/>
</dbReference>
<dbReference type="InterPro" id="IPR005247">
    <property type="entry name" value="YbhB_YbcL/LppC-like"/>
</dbReference>
<dbReference type="GeneID" id="73904745"/>
<evidence type="ECO:0000313" key="2">
    <source>
        <dbReference type="EMBL" id="MFC3957090.1"/>
    </source>
</evidence>
<keyword evidence="3" id="KW-1185">Reference proteome</keyword>
<comment type="caution">
    <text evidence="2">The sequence shown here is derived from an EMBL/GenBank/DDBJ whole genome shotgun (WGS) entry which is preliminary data.</text>
</comment>
<feature type="compositionally biased region" description="Acidic residues" evidence="1">
    <location>
        <begin position="96"/>
        <end position="106"/>
    </location>
</feature>
<organism evidence="2 3">
    <name type="scientific">Halovivax cerinus</name>
    <dbReference type="NCBI Taxonomy" id="1487865"/>
    <lineage>
        <taxon>Archaea</taxon>
        <taxon>Methanobacteriati</taxon>
        <taxon>Methanobacteriota</taxon>
        <taxon>Stenosarchaea group</taxon>
        <taxon>Halobacteria</taxon>
        <taxon>Halobacteriales</taxon>
        <taxon>Natrialbaceae</taxon>
        <taxon>Halovivax</taxon>
    </lineage>
</organism>
<dbReference type="InterPro" id="IPR008914">
    <property type="entry name" value="PEBP"/>
</dbReference>
<dbReference type="PANTHER" id="PTHR30289:SF1">
    <property type="entry name" value="PEBP (PHOSPHATIDYLETHANOLAMINE-BINDING PROTEIN) FAMILY PROTEIN"/>
    <property type="match status" value="1"/>
</dbReference>
<gene>
    <name evidence="2" type="ORF">ACFOUR_01715</name>
</gene>
<protein>
    <submittedName>
        <fullName evidence="2">YbhB/YbcL family Raf kinase inhibitor-like protein</fullName>
    </submittedName>
</protein>
<dbReference type="Gene3D" id="3.90.280.10">
    <property type="entry name" value="PEBP-like"/>
    <property type="match status" value="1"/>
</dbReference>
<dbReference type="AlphaFoldDB" id="A0ABD5NJM4"/>
<dbReference type="EMBL" id="JBHSAQ010000001">
    <property type="protein sequence ID" value="MFC3957090.1"/>
    <property type="molecule type" value="Genomic_DNA"/>
</dbReference>
<dbReference type="NCBIfam" id="TIGR00481">
    <property type="entry name" value="YbhB/YbcL family Raf kinase inhibitor-like protein"/>
    <property type="match status" value="1"/>
</dbReference>
<evidence type="ECO:0000313" key="3">
    <source>
        <dbReference type="Proteomes" id="UP001595846"/>
    </source>
</evidence>
<sequence>MTDAYNHALSVADQRGELRLSSPAFDDGDPIPDAHAYDGANVNPPLEISGVPDDAASLVLVVDDPDAVGPAGKIWVHWLVWNADPSTDRVPRDWEPTDAAEGENDFGEVGYGGPKPPDGEHTYRFKLYALDADLELPAGATAGALGDSIADHVLAQTQTTGTYAP</sequence>
<dbReference type="SUPFAM" id="SSF49777">
    <property type="entry name" value="PEBP-like"/>
    <property type="match status" value="1"/>
</dbReference>
<reference evidence="2 3" key="1">
    <citation type="journal article" date="2019" name="Int. J. Syst. Evol. Microbiol.">
        <title>The Global Catalogue of Microorganisms (GCM) 10K type strain sequencing project: providing services to taxonomists for standard genome sequencing and annotation.</title>
        <authorList>
            <consortium name="The Broad Institute Genomics Platform"/>
            <consortium name="The Broad Institute Genome Sequencing Center for Infectious Disease"/>
            <person name="Wu L."/>
            <person name="Ma J."/>
        </authorList>
    </citation>
    <scope>NUCLEOTIDE SEQUENCE [LARGE SCALE GENOMIC DNA]</scope>
    <source>
        <strain evidence="2 3">IBRC-M 10256</strain>
    </source>
</reference>
<dbReference type="PANTHER" id="PTHR30289">
    <property type="entry name" value="UNCHARACTERIZED PROTEIN YBCL-RELATED"/>
    <property type="match status" value="1"/>
</dbReference>
<name>A0ABD5NJM4_9EURY</name>